<sequence>MKAVASCRLPSSAKIWLHPSLILGVREYGELVFDTIGSPLFSLVLKIGLL</sequence>
<dbReference type="AlphaFoldDB" id="A0A0A9BYP1"/>
<organism evidence="1">
    <name type="scientific">Arundo donax</name>
    <name type="common">Giant reed</name>
    <name type="synonym">Donax arundinaceus</name>
    <dbReference type="NCBI Taxonomy" id="35708"/>
    <lineage>
        <taxon>Eukaryota</taxon>
        <taxon>Viridiplantae</taxon>
        <taxon>Streptophyta</taxon>
        <taxon>Embryophyta</taxon>
        <taxon>Tracheophyta</taxon>
        <taxon>Spermatophyta</taxon>
        <taxon>Magnoliopsida</taxon>
        <taxon>Liliopsida</taxon>
        <taxon>Poales</taxon>
        <taxon>Poaceae</taxon>
        <taxon>PACMAD clade</taxon>
        <taxon>Arundinoideae</taxon>
        <taxon>Arundineae</taxon>
        <taxon>Arundo</taxon>
    </lineage>
</organism>
<name>A0A0A9BYP1_ARUDO</name>
<evidence type="ECO:0000313" key="1">
    <source>
        <dbReference type="EMBL" id="JAD69114.1"/>
    </source>
</evidence>
<protein>
    <submittedName>
        <fullName evidence="1">Uncharacterized protein</fullName>
    </submittedName>
</protein>
<proteinExistence type="predicted"/>
<dbReference type="EMBL" id="GBRH01228781">
    <property type="protein sequence ID" value="JAD69114.1"/>
    <property type="molecule type" value="Transcribed_RNA"/>
</dbReference>
<reference evidence="1" key="1">
    <citation type="submission" date="2014-09" db="EMBL/GenBank/DDBJ databases">
        <authorList>
            <person name="Magalhaes I.L.F."/>
            <person name="Oliveira U."/>
            <person name="Santos F.R."/>
            <person name="Vidigal T.H.D.A."/>
            <person name="Brescovit A.D."/>
            <person name="Santos A.J."/>
        </authorList>
    </citation>
    <scope>NUCLEOTIDE SEQUENCE</scope>
    <source>
        <tissue evidence="1">Shoot tissue taken approximately 20 cm above the soil surface</tissue>
    </source>
</reference>
<accession>A0A0A9BYP1</accession>
<reference evidence="1" key="2">
    <citation type="journal article" date="2015" name="Data Brief">
        <title>Shoot transcriptome of the giant reed, Arundo donax.</title>
        <authorList>
            <person name="Barrero R.A."/>
            <person name="Guerrero F.D."/>
            <person name="Moolhuijzen P."/>
            <person name="Goolsby J.A."/>
            <person name="Tidwell J."/>
            <person name="Bellgard S.E."/>
            <person name="Bellgard M.I."/>
        </authorList>
    </citation>
    <scope>NUCLEOTIDE SEQUENCE</scope>
    <source>
        <tissue evidence="1">Shoot tissue taken approximately 20 cm above the soil surface</tissue>
    </source>
</reference>